<organism evidence="2 3">
    <name type="scientific">Saccharothrix coeruleofusca</name>
    <dbReference type="NCBI Taxonomy" id="33919"/>
    <lineage>
        <taxon>Bacteria</taxon>
        <taxon>Bacillati</taxon>
        <taxon>Actinomycetota</taxon>
        <taxon>Actinomycetes</taxon>
        <taxon>Pseudonocardiales</taxon>
        <taxon>Pseudonocardiaceae</taxon>
        <taxon>Saccharothrix</taxon>
    </lineage>
</organism>
<evidence type="ECO:0000313" key="2">
    <source>
        <dbReference type="EMBL" id="GGP33774.1"/>
    </source>
</evidence>
<feature type="domain" description="SAF" evidence="1">
    <location>
        <begin position="28"/>
        <end position="89"/>
    </location>
</feature>
<dbReference type="EMBL" id="BMRG01000001">
    <property type="protein sequence ID" value="GGP33774.1"/>
    <property type="molecule type" value="Genomic_DNA"/>
</dbReference>
<accession>A0A918EAE3</accession>
<dbReference type="Pfam" id="PF08666">
    <property type="entry name" value="SAF"/>
    <property type="match status" value="1"/>
</dbReference>
<keyword evidence="3" id="KW-1185">Reference proteome</keyword>
<name>A0A918EAE3_9PSEU</name>
<proteinExistence type="predicted"/>
<reference evidence="2" key="2">
    <citation type="submission" date="2020-09" db="EMBL/GenBank/DDBJ databases">
        <authorList>
            <person name="Sun Q."/>
            <person name="Ohkuma M."/>
        </authorList>
    </citation>
    <scope>NUCLEOTIDE SEQUENCE</scope>
    <source>
        <strain evidence="2">JCM 3313</strain>
    </source>
</reference>
<comment type="caution">
    <text evidence="2">The sequence shown here is derived from an EMBL/GenBank/DDBJ whole genome shotgun (WGS) entry which is preliminary data.</text>
</comment>
<dbReference type="InterPro" id="IPR013974">
    <property type="entry name" value="SAF"/>
</dbReference>
<protein>
    <recommendedName>
        <fullName evidence="1">SAF domain-containing protein</fullName>
    </recommendedName>
</protein>
<dbReference type="RefSeq" id="WP_229794827.1">
    <property type="nucleotide sequence ID" value="NZ_BMRG01000001.1"/>
</dbReference>
<dbReference type="AlphaFoldDB" id="A0A918EAE3"/>
<sequence length="168" mass="17072">MILFRKILAGVLALVGAALVVWPEPAPVEVVVAARDLAPGVALSAADLRVVGVPPDLRPSGAVPLAAARDRVLVSAARAGEPLTDARLAAPDPDAASVPIRLADPEVAALLRPGSRVDVVGADSRVLAEDATVVSVRERESVVVSTARAAATAVAAESLEHPLAVTLR</sequence>
<evidence type="ECO:0000313" key="3">
    <source>
        <dbReference type="Proteomes" id="UP000639606"/>
    </source>
</evidence>
<dbReference type="SMART" id="SM00858">
    <property type="entry name" value="SAF"/>
    <property type="match status" value="1"/>
</dbReference>
<reference evidence="2" key="1">
    <citation type="journal article" date="2014" name="Int. J. Syst. Evol. Microbiol.">
        <title>Complete genome sequence of Corynebacterium casei LMG S-19264T (=DSM 44701T), isolated from a smear-ripened cheese.</title>
        <authorList>
            <consortium name="US DOE Joint Genome Institute (JGI-PGF)"/>
            <person name="Walter F."/>
            <person name="Albersmeier A."/>
            <person name="Kalinowski J."/>
            <person name="Ruckert C."/>
        </authorList>
    </citation>
    <scope>NUCLEOTIDE SEQUENCE</scope>
    <source>
        <strain evidence="2">JCM 3313</strain>
    </source>
</reference>
<dbReference type="Proteomes" id="UP000639606">
    <property type="component" value="Unassembled WGS sequence"/>
</dbReference>
<evidence type="ECO:0000259" key="1">
    <source>
        <dbReference type="SMART" id="SM00858"/>
    </source>
</evidence>
<dbReference type="CDD" id="cd11614">
    <property type="entry name" value="SAF_CpaB_FlgA_like"/>
    <property type="match status" value="1"/>
</dbReference>
<gene>
    <name evidence="2" type="ORF">GCM10010185_00070</name>
</gene>